<evidence type="ECO:0000313" key="3">
    <source>
        <dbReference type="Proteomes" id="UP001214043"/>
    </source>
</evidence>
<proteinExistence type="predicted"/>
<dbReference type="SUPFAM" id="SSF101898">
    <property type="entry name" value="NHL repeat"/>
    <property type="match status" value="1"/>
</dbReference>
<evidence type="ECO:0008006" key="4">
    <source>
        <dbReference type="Google" id="ProtNLM"/>
    </source>
</evidence>
<dbReference type="RefSeq" id="WP_274493251.1">
    <property type="nucleotide sequence ID" value="NZ_CP118166.1"/>
</dbReference>
<reference evidence="2" key="1">
    <citation type="submission" date="2023-02" db="EMBL/GenBank/DDBJ databases">
        <title>Genome sequence of Hyphococcus flavus.</title>
        <authorList>
            <person name="Rong J.-C."/>
            <person name="Zhao Q."/>
            <person name="Yi M."/>
            <person name="Wu J.-Y."/>
        </authorList>
    </citation>
    <scope>NUCLEOTIDE SEQUENCE</scope>
    <source>
        <strain evidence="2">MCCC 1K03223</strain>
    </source>
</reference>
<evidence type="ECO:0000313" key="2">
    <source>
        <dbReference type="EMBL" id="WDI31362.1"/>
    </source>
</evidence>
<accession>A0AAF0CH09</accession>
<feature type="signal peptide" evidence="1">
    <location>
        <begin position="1"/>
        <end position="24"/>
    </location>
</feature>
<keyword evidence="1" id="KW-0732">Signal</keyword>
<dbReference type="KEGG" id="hfl:PUV54_15540"/>
<keyword evidence="3" id="KW-1185">Reference proteome</keyword>
<feature type="chain" id="PRO_5042127538" description="SMP-30/Gluconolactonase/LRE-like region domain-containing protein" evidence="1">
    <location>
        <begin position="25"/>
        <end position="419"/>
    </location>
</feature>
<dbReference type="Proteomes" id="UP001214043">
    <property type="component" value="Chromosome"/>
</dbReference>
<gene>
    <name evidence="2" type="ORF">PUV54_15540</name>
</gene>
<organism evidence="2 3">
    <name type="scientific">Hyphococcus flavus</name>
    <dbReference type="NCBI Taxonomy" id="1866326"/>
    <lineage>
        <taxon>Bacteria</taxon>
        <taxon>Pseudomonadati</taxon>
        <taxon>Pseudomonadota</taxon>
        <taxon>Alphaproteobacteria</taxon>
        <taxon>Parvularculales</taxon>
        <taxon>Parvularculaceae</taxon>
        <taxon>Hyphococcus</taxon>
    </lineage>
</organism>
<protein>
    <recommendedName>
        <fullName evidence="4">SMP-30/Gluconolactonase/LRE-like region domain-containing protein</fullName>
    </recommendedName>
</protein>
<name>A0AAF0CH09_9PROT</name>
<dbReference type="Gene3D" id="2.120.10.30">
    <property type="entry name" value="TolB, C-terminal domain"/>
    <property type="match status" value="1"/>
</dbReference>
<dbReference type="EMBL" id="CP118166">
    <property type="protein sequence ID" value="WDI31362.1"/>
    <property type="molecule type" value="Genomic_DNA"/>
</dbReference>
<evidence type="ECO:0000256" key="1">
    <source>
        <dbReference type="SAM" id="SignalP"/>
    </source>
</evidence>
<sequence>MKFLIFSTAAFALAFINCPAKASAAELDDIMSLASDAFRAEDWDALNTHLDAAQELRAYSLYLWRNRILARVMAGREDEALALAETAARRGLVLNLSGHEAFDILTALPAYSPIAARMESNAAPIGQARIERQDEQTALLPEALAYDKQQNIFVGSVRTGAILKFEGKKAPKLFTTATGGVFDIEPRGKTLWAVVNNQLAFESADPEAPFASVMAFHSKTGVIKREIRVAEENALLGDLEVAKDGTIYATDSTTPRIFRMEPKGQTLDVYVEDSRFANLQGIALDEKNDRLFVADYLTGLFVIDTNTGAVHELNNTADAHLGGTDGLYLYEGDLIGIQNGTSPRRIVYIGLNDDASSITSFISMQQSLEEWNEPTHGVVVDDEFRYIATSNWPSYDENWNVREGAELQPLRIMTLPLKQ</sequence>
<dbReference type="AlphaFoldDB" id="A0AAF0CH09"/>
<dbReference type="InterPro" id="IPR011042">
    <property type="entry name" value="6-blade_b-propeller_TolB-like"/>
</dbReference>